<evidence type="ECO:0000313" key="2">
    <source>
        <dbReference type="Proteomes" id="UP000595917"/>
    </source>
</evidence>
<dbReference type="InterPro" id="IPR024523">
    <property type="entry name" value="DUF3793"/>
</dbReference>
<dbReference type="EMBL" id="CP067089">
    <property type="protein sequence ID" value="QQO10342.1"/>
    <property type="molecule type" value="Genomic_DNA"/>
</dbReference>
<dbReference type="AlphaFoldDB" id="A0A7T7XQ49"/>
<accession>A0A7T7XQ49</accession>
<dbReference type="Proteomes" id="UP000595917">
    <property type="component" value="Chromosome"/>
</dbReference>
<keyword evidence="2" id="KW-1185">Reference proteome</keyword>
<proteinExistence type="predicted"/>
<protein>
    <submittedName>
        <fullName evidence="1">DUF3793 family protein</fullName>
    </submittedName>
</protein>
<name>A0A7T7XQ49_9SPIR</name>
<gene>
    <name evidence="1" type="ORF">JFL75_05330</name>
</gene>
<dbReference type="Pfam" id="PF12672">
    <property type="entry name" value="DUF3793"/>
    <property type="match status" value="1"/>
</dbReference>
<sequence length="151" mass="17232">MVRIAKDHKRLNVAWEKWGMELCGGLGLSALPLRDSSKGILLLLYKPRLLRKVLTGPAGRYLCSLLYPVDSGITACLEELNRRFNISGNIPHEVGIFLGYPLEDVIDFIRGNKKAHPCKGCWKVYHRPERASRIFNYINEARIRLVQEAMI</sequence>
<dbReference type="KEGG" id="bhc:JFL75_05330"/>
<evidence type="ECO:0000313" key="1">
    <source>
        <dbReference type="EMBL" id="QQO10342.1"/>
    </source>
</evidence>
<organism evidence="1 2">
    <name type="scientific">Breznakiella homolactica</name>
    <dbReference type="NCBI Taxonomy" id="2798577"/>
    <lineage>
        <taxon>Bacteria</taxon>
        <taxon>Pseudomonadati</taxon>
        <taxon>Spirochaetota</taxon>
        <taxon>Spirochaetia</taxon>
        <taxon>Spirochaetales</taxon>
        <taxon>Breznakiellaceae</taxon>
        <taxon>Breznakiella</taxon>
    </lineage>
</organism>
<reference evidence="1" key="1">
    <citation type="submission" date="2021-01" db="EMBL/GenBank/DDBJ databases">
        <title>Description of Breznakiella homolactica.</title>
        <authorList>
            <person name="Song Y."/>
            <person name="Brune A."/>
        </authorList>
    </citation>
    <scope>NUCLEOTIDE SEQUENCE</scope>
    <source>
        <strain evidence="1">RmG30</strain>
    </source>
</reference>